<keyword evidence="2" id="KW-1133">Transmembrane helix</keyword>
<dbReference type="Proteomes" id="UP001597063">
    <property type="component" value="Unassembled WGS sequence"/>
</dbReference>
<name>A0ABW2XKX1_9ACTN</name>
<protein>
    <submittedName>
        <fullName evidence="3">Uncharacterized protein</fullName>
    </submittedName>
</protein>
<accession>A0ABW2XKX1</accession>
<evidence type="ECO:0000313" key="4">
    <source>
        <dbReference type="Proteomes" id="UP001597063"/>
    </source>
</evidence>
<dbReference type="RefSeq" id="WP_207399933.1">
    <property type="nucleotide sequence ID" value="NZ_CAACUY010000078.1"/>
</dbReference>
<dbReference type="EMBL" id="JBHTGP010000006">
    <property type="protein sequence ID" value="MFD0685080.1"/>
    <property type="molecule type" value="Genomic_DNA"/>
</dbReference>
<sequence length="100" mass="10350">MLPLALPLNDDTVTPGFLGFGVFLALLVALVFLVRSMNKQMKKIQAPKEADLRQQEWERAQAAKAGRDGTAPGTGPAAAAKTTGAKTETAAGSEKPAGDG</sequence>
<gene>
    <name evidence="3" type="ORF">ACFQZM_11265</name>
</gene>
<reference evidence="4" key="1">
    <citation type="journal article" date="2019" name="Int. J. Syst. Evol. Microbiol.">
        <title>The Global Catalogue of Microorganisms (GCM) 10K type strain sequencing project: providing services to taxonomists for standard genome sequencing and annotation.</title>
        <authorList>
            <consortium name="The Broad Institute Genomics Platform"/>
            <consortium name="The Broad Institute Genome Sequencing Center for Infectious Disease"/>
            <person name="Wu L."/>
            <person name="Ma J."/>
        </authorList>
    </citation>
    <scope>NUCLEOTIDE SEQUENCE [LARGE SCALE GENOMIC DNA]</scope>
    <source>
        <strain evidence="4">JCM 9371</strain>
    </source>
</reference>
<proteinExistence type="predicted"/>
<comment type="caution">
    <text evidence="3">The sequence shown here is derived from an EMBL/GenBank/DDBJ whole genome shotgun (WGS) entry which is preliminary data.</text>
</comment>
<keyword evidence="2" id="KW-0472">Membrane</keyword>
<feature type="transmembrane region" description="Helical" evidence="2">
    <location>
        <begin position="12"/>
        <end position="34"/>
    </location>
</feature>
<evidence type="ECO:0000256" key="2">
    <source>
        <dbReference type="SAM" id="Phobius"/>
    </source>
</evidence>
<feature type="compositionally biased region" description="Basic and acidic residues" evidence="1">
    <location>
        <begin position="46"/>
        <end position="67"/>
    </location>
</feature>
<feature type="region of interest" description="Disordered" evidence="1">
    <location>
        <begin position="44"/>
        <end position="100"/>
    </location>
</feature>
<feature type="compositionally biased region" description="Low complexity" evidence="1">
    <location>
        <begin position="68"/>
        <end position="92"/>
    </location>
</feature>
<evidence type="ECO:0000313" key="3">
    <source>
        <dbReference type="EMBL" id="MFD0685080.1"/>
    </source>
</evidence>
<keyword evidence="4" id="KW-1185">Reference proteome</keyword>
<evidence type="ECO:0000256" key="1">
    <source>
        <dbReference type="SAM" id="MobiDB-lite"/>
    </source>
</evidence>
<keyword evidence="2" id="KW-0812">Transmembrane</keyword>
<organism evidence="3 4">
    <name type="scientific">Actinomadura fibrosa</name>
    <dbReference type="NCBI Taxonomy" id="111802"/>
    <lineage>
        <taxon>Bacteria</taxon>
        <taxon>Bacillati</taxon>
        <taxon>Actinomycetota</taxon>
        <taxon>Actinomycetes</taxon>
        <taxon>Streptosporangiales</taxon>
        <taxon>Thermomonosporaceae</taxon>
        <taxon>Actinomadura</taxon>
    </lineage>
</organism>